<gene>
    <name evidence="2" type="ORF">thalar_01455</name>
</gene>
<evidence type="ECO:0000313" key="3">
    <source>
        <dbReference type="Proteomes" id="UP000015351"/>
    </source>
</evidence>
<accession>S9QK31</accession>
<comment type="caution">
    <text evidence="2">The sequence shown here is derived from an EMBL/GenBank/DDBJ whole genome shotgun (WGS) entry which is preliminary data.</text>
</comment>
<evidence type="ECO:0000256" key="1">
    <source>
        <dbReference type="SAM" id="SignalP"/>
    </source>
</evidence>
<feature type="chain" id="PRO_5004555166" evidence="1">
    <location>
        <begin position="18"/>
        <end position="234"/>
    </location>
</feature>
<organism evidence="2 3">
    <name type="scientific">Litoreibacter arenae DSM 19593</name>
    <dbReference type="NCBI Taxonomy" id="1123360"/>
    <lineage>
        <taxon>Bacteria</taxon>
        <taxon>Pseudomonadati</taxon>
        <taxon>Pseudomonadota</taxon>
        <taxon>Alphaproteobacteria</taxon>
        <taxon>Rhodobacterales</taxon>
        <taxon>Roseobacteraceae</taxon>
        <taxon>Litoreibacter</taxon>
    </lineage>
</organism>
<feature type="signal peptide" evidence="1">
    <location>
        <begin position="1"/>
        <end position="17"/>
    </location>
</feature>
<keyword evidence="3" id="KW-1185">Reference proteome</keyword>
<dbReference type="STRING" id="1123360.thalar_01455"/>
<sequence>MKRVLALLVFLAGAATAQEARLPPVKEFVQARNFHGMDYRVASRYDAEAVPALREILADEDMAPFWAGAVWVLGVIATPETTATLIGFLEDRFEGYVDPNQQQALLLVPQALGFAANDPESRAFAYLREGVDPDVIARRGLGWTVRGWEPGTRELLLAKLHVNGLGLAANEAGREVLLGVRESVPEKTPAVWRKIAPNVSEALETSRRIEELGYLRALTPGEVRYPPPDKRSPG</sequence>
<dbReference type="OrthoDB" id="9840752at2"/>
<dbReference type="HOGENOM" id="CLU_1183262_0_0_5"/>
<keyword evidence="1" id="KW-0732">Signal</keyword>
<dbReference type="AlphaFoldDB" id="S9QK31"/>
<dbReference type="RefSeq" id="WP_021100023.1">
    <property type="nucleotide sequence ID" value="NZ_KE557306.1"/>
</dbReference>
<reference evidence="3" key="1">
    <citation type="journal article" date="2013" name="Stand. Genomic Sci.">
        <title>Genome sequence of the Litoreibacter arenae type strain (DSM 19593(T)), a member of the Roseobacter clade isolated from sea sand.</title>
        <authorList>
            <person name="Riedel T."/>
            <person name="Fiebig A."/>
            <person name="Petersen J."/>
            <person name="Gronow S."/>
            <person name="Kyrpides N.C."/>
            <person name="Goker M."/>
            <person name="Klenk H.P."/>
        </authorList>
    </citation>
    <scope>NUCLEOTIDE SEQUENCE [LARGE SCALE GENOMIC DNA]</scope>
    <source>
        <strain evidence="3">DSM 19593</strain>
    </source>
</reference>
<evidence type="ECO:0000313" key="2">
    <source>
        <dbReference type="EMBL" id="EPX80117.1"/>
    </source>
</evidence>
<dbReference type="EMBL" id="AONI01000009">
    <property type="protein sequence ID" value="EPX80117.1"/>
    <property type="molecule type" value="Genomic_DNA"/>
</dbReference>
<protein>
    <submittedName>
        <fullName evidence="2">Uncharacterized protein</fullName>
    </submittedName>
</protein>
<proteinExistence type="predicted"/>
<dbReference type="Proteomes" id="UP000015351">
    <property type="component" value="Unassembled WGS sequence"/>
</dbReference>
<name>S9QK31_9RHOB</name>